<evidence type="ECO:0000256" key="3">
    <source>
        <dbReference type="ARBA" id="ARBA00022691"/>
    </source>
</evidence>
<dbReference type="InterPro" id="IPR013216">
    <property type="entry name" value="Methyltransf_11"/>
</dbReference>
<dbReference type="InterPro" id="IPR029063">
    <property type="entry name" value="SAM-dependent_MTases_sf"/>
</dbReference>
<comment type="caution">
    <text evidence="5">The sequence shown here is derived from an EMBL/GenBank/DDBJ whole genome shotgun (WGS) entry which is preliminary data.</text>
</comment>
<accession>A0A2S5CG29</accession>
<reference evidence="5 6" key="1">
    <citation type="submission" date="2017-11" db="EMBL/GenBank/DDBJ databases">
        <title>Draft Genome Sequence of Methylobacter psychrotolerans Sph1T, an Obligate Methanotroph from Low-Temperature Environments.</title>
        <authorList>
            <person name="Oshkin I.Y."/>
            <person name="Miroshnikov K."/>
            <person name="Belova S.E."/>
            <person name="Korzhenkov A."/>
            <person name="Toshchakov S.V."/>
            <person name="Dedysh S.N."/>
        </authorList>
    </citation>
    <scope>NUCLEOTIDE SEQUENCE [LARGE SCALE GENOMIC DNA]</scope>
    <source>
        <strain evidence="5 6">Sph1</strain>
    </source>
</reference>
<dbReference type="InterPro" id="IPR020598">
    <property type="entry name" value="rRNA_Ade_methylase_Trfase_N"/>
</dbReference>
<feature type="domain" description="Ribosomal RNA adenine methylase transferase N-terminal" evidence="4">
    <location>
        <begin position="21"/>
        <end position="149"/>
    </location>
</feature>
<dbReference type="CDD" id="cd02440">
    <property type="entry name" value="AdoMet_MTases"/>
    <property type="match status" value="1"/>
</dbReference>
<dbReference type="EMBL" id="PGFZ01000025">
    <property type="protein sequence ID" value="POZ49756.1"/>
    <property type="molecule type" value="Genomic_DNA"/>
</dbReference>
<evidence type="ECO:0000256" key="1">
    <source>
        <dbReference type="ARBA" id="ARBA00022603"/>
    </source>
</evidence>
<dbReference type="AlphaFoldDB" id="A0A2S5CG29"/>
<dbReference type="GO" id="GO:0000179">
    <property type="term" value="F:rRNA (adenine-N6,N6-)-dimethyltransferase activity"/>
    <property type="evidence" value="ECO:0007669"/>
    <property type="project" value="InterPro"/>
</dbReference>
<dbReference type="SUPFAM" id="SSF53335">
    <property type="entry name" value="S-adenosyl-L-methionine-dependent methyltransferases"/>
    <property type="match status" value="1"/>
</dbReference>
<keyword evidence="2 5" id="KW-0808">Transferase</keyword>
<dbReference type="Gene3D" id="3.40.50.150">
    <property type="entry name" value="Vaccinia Virus protein VP39"/>
    <property type="match status" value="1"/>
</dbReference>
<keyword evidence="3" id="KW-0949">S-adenosyl-L-methionine</keyword>
<evidence type="ECO:0000259" key="4">
    <source>
        <dbReference type="SMART" id="SM00650"/>
    </source>
</evidence>
<name>A0A2S5CG29_9GAMM</name>
<evidence type="ECO:0000256" key="2">
    <source>
        <dbReference type="ARBA" id="ARBA00022679"/>
    </source>
</evidence>
<dbReference type="PANTHER" id="PTHR43861:SF1">
    <property type="entry name" value="TRANS-ACONITATE 2-METHYLTRANSFERASE"/>
    <property type="match status" value="1"/>
</dbReference>
<proteinExistence type="predicted"/>
<dbReference type="Proteomes" id="UP000237423">
    <property type="component" value="Unassembled WGS sequence"/>
</dbReference>
<evidence type="ECO:0000313" key="5">
    <source>
        <dbReference type="EMBL" id="POZ49756.1"/>
    </source>
</evidence>
<dbReference type="PANTHER" id="PTHR43861">
    <property type="entry name" value="TRANS-ACONITATE 2-METHYLTRANSFERASE-RELATED"/>
    <property type="match status" value="1"/>
</dbReference>
<gene>
    <name evidence="5" type="ORF">AADEFJLK_04477</name>
</gene>
<sequence length="249" mass="27639">MTQPQWNADDYITHAAFVAEAAGGVVGLLNPQAQDKILDIGCGDGALTAQLQQYGCTVVGIDASPNMIARARQRGLTAFVQDACALSYQQEFTAVFSNAVLHWIHEPDKVLQGIYRALMPGGRFAAEFGGAGDIAALVWAMEDVFKRHPDWGGFINPWYFPHPDEYRHKLEQAGFQVKTIQLIPRPTPLNSGIRKWLEIFADGITRQLNAAQKAVFLDEMTACLRPHLYSQDQGWVADYVRLRVLAVKP</sequence>
<keyword evidence="1 5" id="KW-0489">Methyltransferase</keyword>
<organism evidence="5 6">
    <name type="scientific">Methylovulum psychrotolerans</name>
    <dbReference type="NCBI Taxonomy" id="1704499"/>
    <lineage>
        <taxon>Bacteria</taxon>
        <taxon>Pseudomonadati</taxon>
        <taxon>Pseudomonadota</taxon>
        <taxon>Gammaproteobacteria</taxon>
        <taxon>Methylococcales</taxon>
        <taxon>Methylococcaceae</taxon>
        <taxon>Methylovulum</taxon>
    </lineage>
</organism>
<dbReference type="Pfam" id="PF08241">
    <property type="entry name" value="Methyltransf_11"/>
    <property type="match status" value="1"/>
</dbReference>
<protein>
    <submittedName>
        <fullName evidence="5">Class I SAM-dependent methyltransferase</fullName>
    </submittedName>
</protein>
<evidence type="ECO:0000313" key="6">
    <source>
        <dbReference type="Proteomes" id="UP000237423"/>
    </source>
</evidence>
<dbReference type="SMART" id="SM00650">
    <property type="entry name" value="rADc"/>
    <property type="match status" value="1"/>
</dbReference>
<dbReference type="RefSeq" id="WP_103975871.1">
    <property type="nucleotide sequence ID" value="NZ_PGFZ01000025.1"/>
</dbReference>